<dbReference type="RefSeq" id="WP_345534533.1">
    <property type="nucleotide sequence ID" value="NZ_BAABLD010000017.1"/>
</dbReference>
<gene>
    <name evidence="1" type="ORF">GCM10025770_36330</name>
</gene>
<comment type="caution">
    <text evidence="1">The sequence shown here is derived from an EMBL/GenBank/DDBJ whole genome shotgun (WGS) entry which is preliminary data.</text>
</comment>
<organism evidence="1 2">
    <name type="scientific">Viridibacterium curvum</name>
    <dbReference type="NCBI Taxonomy" id="1101404"/>
    <lineage>
        <taxon>Bacteria</taxon>
        <taxon>Pseudomonadati</taxon>
        <taxon>Pseudomonadota</taxon>
        <taxon>Betaproteobacteria</taxon>
        <taxon>Rhodocyclales</taxon>
        <taxon>Rhodocyclaceae</taxon>
        <taxon>Viridibacterium</taxon>
    </lineage>
</organism>
<accession>A0ABP9R4A6</accession>
<protein>
    <submittedName>
        <fullName evidence="1">Uncharacterized protein</fullName>
    </submittedName>
</protein>
<evidence type="ECO:0000313" key="1">
    <source>
        <dbReference type="EMBL" id="GAA5171559.1"/>
    </source>
</evidence>
<evidence type="ECO:0000313" key="2">
    <source>
        <dbReference type="Proteomes" id="UP001500547"/>
    </source>
</evidence>
<dbReference type="PANTHER" id="PTHR39431:SF1">
    <property type="entry name" value="FRPA_C-RELATED PROTEIN"/>
    <property type="match status" value="1"/>
</dbReference>
<sequence length="577" mass="61891">MTESISVVYEPLGTFFGTEYYHQTIVYVNSQGQTYISSGFPTGTPPANTSNISNVSQASLANAQGGSVYGNLQVIAGPINDPSVYQSLNIGQLLNPSNPVTVVAQGNDLSIQWAQIVATGGAINDANLTYSPLTQNSNSAASTALMEAGITPPADTGFFDSTWSPASGTDLSPLIFSQTPPENFADPSLQITQYQNNGTEFITLRFIGPDEMILGEFGITQTTGLLYTDEIDSFGTILASTNISFNDIGDFESAYSAALSGLQDGFSGNTIEFAQSVLGAAGLADTLGSALNPYSYAADWISLENFFTQDFSNSDTIFGFTYHGEYYDITGDPDWIYQIGLARLADAEAAVGDSTALENYYSSSYSSPIAVDLNGDGLNTLSMSDAFVEFDLLGTGNKVRTGWLNSSDAFLVHDDNGDGKITSVSEMFGSDIRGEGYAQLARYDSNFDGVINANDNQFYELKIWQDKNINGITDTGELRSIAEAGIQSLELNYEIVDILNNGNLIGEASRAFISNESRAMGDIYFRYVDTPSNPISQCSQLDLLVDAMARFSPPPVGESAAIHERQYDPFPLIAQAA</sequence>
<dbReference type="PANTHER" id="PTHR39431">
    <property type="entry name" value="FRPA/C-RELATED PROTEIN"/>
    <property type="match status" value="1"/>
</dbReference>
<proteinExistence type="predicted"/>
<keyword evidence="2" id="KW-1185">Reference proteome</keyword>
<reference evidence="2" key="1">
    <citation type="journal article" date="2019" name="Int. J. Syst. Evol. Microbiol.">
        <title>The Global Catalogue of Microorganisms (GCM) 10K type strain sequencing project: providing services to taxonomists for standard genome sequencing and annotation.</title>
        <authorList>
            <consortium name="The Broad Institute Genomics Platform"/>
            <consortium name="The Broad Institute Genome Sequencing Center for Infectious Disease"/>
            <person name="Wu L."/>
            <person name="Ma J."/>
        </authorList>
    </citation>
    <scope>NUCLEOTIDE SEQUENCE [LARGE SCALE GENOMIC DNA]</scope>
    <source>
        <strain evidence="2">JCM 18715</strain>
    </source>
</reference>
<name>A0ABP9R4A6_9RHOO</name>
<dbReference type="Proteomes" id="UP001500547">
    <property type="component" value="Unassembled WGS sequence"/>
</dbReference>
<dbReference type="EMBL" id="BAABLD010000017">
    <property type="protein sequence ID" value="GAA5171559.1"/>
    <property type="molecule type" value="Genomic_DNA"/>
</dbReference>